<reference evidence="1" key="1">
    <citation type="submission" date="2020-03" db="EMBL/GenBank/DDBJ databases">
        <title>The deep terrestrial virosphere.</title>
        <authorList>
            <person name="Holmfeldt K."/>
            <person name="Nilsson E."/>
            <person name="Simone D."/>
            <person name="Lopez-Fernandez M."/>
            <person name="Wu X."/>
            <person name="de Brujin I."/>
            <person name="Lundin D."/>
            <person name="Andersson A."/>
            <person name="Bertilsson S."/>
            <person name="Dopson M."/>
        </authorList>
    </citation>
    <scope>NUCLEOTIDE SEQUENCE</scope>
    <source>
        <strain evidence="1">MM171A01442</strain>
        <strain evidence="2">MM171B00931</strain>
    </source>
</reference>
<dbReference type="AlphaFoldDB" id="A0A6M3LUC5"/>
<accession>A0A6M3LUC5</accession>
<proteinExistence type="predicted"/>
<dbReference type="EMBL" id="MT143822">
    <property type="protein sequence ID" value="QJB03049.1"/>
    <property type="molecule type" value="Genomic_DNA"/>
</dbReference>
<organism evidence="1">
    <name type="scientific">viral metagenome</name>
    <dbReference type="NCBI Taxonomy" id="1070528"/>
    <lineage>
        <taxon>unclassified sequences</taxon>
        <taxon>metagenomes</taxon>
        <taxon>organismal metagenomes</taxon>
    </lineage>
</organism>
<gene>
    <name evidence="1" type="ORF">MM171A01442_0013</name>
    <name evidence="2" type="ORF">MM171B00931_0013</name>
</gene>
<protein>
    <submittedName>
        <fullName evidence="1">Uncharacterized protein</fullName>
    </submittedName>
</protein>
<sequence length="93" mass="11087">MPFHIDINDIDDTYYIVKTKSDELKKYMILNNFKLLGNIMEIETIDDIKKLEIVMQNFHYFTAAELEKRFNRFYRVLKSSPEVLSSDDIECPS</sequence>
<evidence type="ECO:0000313" key="2">
    <source>
        <dbReference type="EMBL" id="QJB03049.1"/>
    </source>
</evidence>
<dbReference type="EMBL" id="MT143618">
    <property type="protein sequence ID" value="QJA98937.1"/>
    <property type="molecule type" value="Genomic_DNA"/>
</dbReference>
<name>A0A6M3LUC5_9ZZZZ</name>
<evidence type="ECO:0000313" key="1">
    <source>
        <dbReference type="EMBL" id="QJA98937.1"/>
    </source>
</evidence>